<sequence>MLSRRSAVIELHKNGHSNSETVKSLKTNKMFVSRTIFRFLETGSIQDRSRKGRKRTVRTSTLRKNVKRRISRNPGRSMRKLAKEINVARESMRLMVRNELAMSSYKFQKKQLLSVKNKKERLDRCQSLLGRFTGGLQNQILFSDEKLFVVEQQINNKMTEYWL</sequence>
<evidence type="ECO:0000313" key="4">
    <source>
        <dbReference type="Proteomes" id="UP001165289"/>
    </source>
</evidence>
<dbReference type="PANTHER" id="PTHR46068:SF1">
    <property type="entry name" value="TRANSPOSASE IS30-LIKE HTH DOMAIN-CONTAINING PROTEIN"/>
    <property type="match status" value="1"/>
</dbReference>
<dbReference type="GO" id="GO:0006355">
    <property type="term" value="P:regulation of DNA-templated transcription"/>
    <property type="evidence" value="ECO:0007669"/>
    <property type="project" value="InterPro"/>
</dbReference>
<keyword evidence="4" id="KW-1185">Reference proteome</keyword>
<dbReference type="PANTHER" id="PTHR46068">
    <property type="entry name" value="PROTEIN CBG27172"/>
    <property type="match status" value="1"/>
</dbReference>
<dbReference type="Pfam" id="PF00292">
    <property type="entry name" value="PAX"/>
    <property type="match status" value="1"/>
</dbReference>
<organism evidence="3 4">
    <name type="scientific">Oopsacas minuta</name>
    <dbReference type="NCBI Taxonomy" id="111878"/>
    <lineage>
        <taxon>Eukaryota</taxon>
        <taxon>Metazoa</taxon>
        <taxon>Porifera</taxon>
        <taxon>Hexactinellida</taxon>
        <taxon>Hexasterophora</taxon>
        <taxon>Lyssacinosida</taxon>
        <taxon>Leucopsacidae</taxon>
        <taxon>Oopsacas</taxon>
    </lineage>
</organism>
<evidence type="ECO:0000313" key="3">
    <source>
        <dbReference type="EMBL" id="KAI6651345.1"/>
    </source>
</evidence>
<dbReference type="Gene3D" id="1.10.10.10">
    <property type="entry name" value="Winged helix-like DNA-binding domain superfamily/Winged helix DNA-binding domain"/>
    <property type="match status" value="1"/>
</dbReference>
<proteinExistence type="predicted"/>
<name>A0AAV7JRB1_9METZ</name>
<comment type="caution">
    <text evidence="3">The sequence shown here is derived from an EMBL/GenBank/DDBJ whole genome shotgun (WGS) entry which is preliminary data.</text>
</comment>
<dbReference type="SUPFAM" id="SSF46689">
    <property type="entry name" value="Homeodomain-like"/>
    <property type="match status" value="1"/>
</dbReference>
<protein>
    <recommendedName>
        <fullName evidence="2">Paired domain-containing protein</fullName>
    </recommendedName>
</protein>
<accession>A0AAV7JRB1</accession>
<reference evidence="3 4" key="1">
    <citation type="journal article" date="2023" name="BMC Biol.">
        <title>The compact genome of the sponge Oopsacas minuta (Hexactinellida) is lacking key metazoan core genes.</title>
        <authorList>
            <person name="Santini S."/>
            <person name="Schenkelaars Q."/>
            <person name="Jourda C."/>
            <person name="Duchesne M."/>
            <person name="Belahbib H."/>
            <person name="Rocher C."/>
            <person name="Selva M."/>
            <person name="Riesgo A."/>
            <person name="Vervoort M."/>
            <person name="Leys S.P."/>
            <person name="Kodjabachian L."/>
            <person name="Le Bivic A."/>
            <person name="Borchiellini C."/>
            <person name="Claverie J.M."/>
            <person name="Renard E."/>
        </authorList>
    </citation>
    <scope>NUCLEOTIDE SEQUENCE [LARGE SCALE GENOMIC DNA]</scope>
    <source>
        <strain evidence="3">SPO-2</strain>
    </source>
</reference>
<evidence type="ECO:0000256" key="1">
    <source>
        <dbReference type="ARBA" id="ARBA00022724"/>
    </source>
</evidence>
<feature type="domain" description="Paired" evidence="2">
    <location>
        <begin position="5"/>
        <end position="75"/>
    </location>
</feature>
<evidence type="ECO:0000259" key="2">
    <source>
        <dbReference type="Pfam" id="PF00292"/>
    </source>
</evidence>
<dbReference type="InterPro" id="IPR036388">
    <property type="entry name" value="WH-like_DNA-bd_sf"/>
</dbReference>
<dbReference type="EMBL" id="JAKMXF010000305">
    <property type="protein sequence ID" value="KAI6651345.1"/>
    <property type="molecule type" value="Genomic_DNA"/>
</dbReference>
<keyword evidence="1" id="KW-0563">Paired box</keyword>
<dbReference type="InterPro" id="IPR009057">
    <property type="entry name" value="Homeodomain-like_sf"/>
</dbReference>
<dbReference type="InterPro" id="IPR001523">
    <property type="entry name" value="Paired_dom"/>
</dbReference>
<gene>
    <name evidence="3" type="ORF">LOD99_5311</name>
</gene>
<dbReference type="Proteomes" id="UP001165289">
    <property type="component" value="Unassembled WGS sequence"/>
</dbReference>
<dbReference type="GO" id="GO:0003677">
    <property type="term" value="F:DNA binding"/>
    <property type="evidence" value="ECO:0007669"/>
    <property type="project" value="InterPro"/>
</dbReference>
<dbReference type="AlphaFoldDB" id="A0AAV7JRB1"/>